<dbReference type="UniPathway" id="UPA00143"/>
<evidence type="ECO:0000256" key="1">
    <source>
        <dbReference type="ARBA" id="ARBA00000900"/>
    </source>
</evidence>
<comment type="function">
    <text evidence="9">Ubiquitin ligase protein which is a component of the N-end rule pathway. Recognizes and binds to proteins bearing specific N-terminal residues that are destabilizing according to the N-end rule, leading to their ubiquitination and subsequent degradation.</text>
</comment>
<evidence type="ECO:0000259" key="11">
    <source>
        <dbReference type="PROSITE" id="PS51157"/>
    </source>
</evidence>
<keyword evidence="5 9" id="KW-0833">Ubl conjugation pathway</keyword>
<dbReference type="Pfam" id="PF02207">
    <property type="entry name" value="zf-UBR"/>
    <property type="match status" value="1"/>
</dbReference>
<evidence type="ECO:0000256" key="9">
    <source>
        <dbReference type="RuleBase" id="RU366018"/>
    </source>
</evidence>
<dbReference type="InterPro" id="IPR003126">
    <property type="entry name" value="Znf_UBR"/>
</dbReference>
<dbReference type="PROSITE" id="PS51157">
    <property type="entry name" value="ZF_UBR"/>
    <property type="match status" value="1"/>
</dbReference>
<dbReference type="FunFam" id="2.10.110.30:FF:000001">
    <property type="entry name" value="E3 ubiquitin-protein ligase UBR2 isoform 1"/>
    <property type="match status" value="1"/>
</dbReference>
<dbReference type="SMART" id="SM00396">
    <property type="entry name" value="ZnF_UBR1"/>
    <property type="match status" value="1"/>
</dbReference>
<feature type="zinc finger region" description="UBR-type" evidence="8">
    <location>
        <begin position="88"/>
        <end position="160"/>
    </location>
</feature>
<dbReference type="Pfam" id="PF18995">
    <property type="entry name" value="PRT6_C"/>
    <property type="match status" value="1"/>
</dbReference>
<comment type="catalytic activity">
    <reaction evidence="1 9">
        <text>S-ubiquitinyl-[E2 ubiquitin-conjugating enzyme]-L-cysteine + [acceptor protein]-L-lysine = [E2 ubiquitin-conjugating enzyme]-L-cysteine + N(6)-ubiquitinyl-[acceptor protein]-L-lysine.</text>
        <dbReference type="EC" id="2.3.2.27"/>
    </reaction>
</comment>
<dbReference type="Gene3D" id="1.10.10.2670">
    <property type="entry name" value="E3 ubiquitin-protein ligase"/>
    <property type="match status" value="1"/>
</dbReference>
<evidence type="ECO:0000256" key="5">
    <source>
        <dbReference type="ARBA" id="ARBA00022786"/>
    </source>
</evidence>
<evidence type="ECO:0000256" key="3">
    <source>
        <dbReference type="ARBA" id="ARBA00022723"/>
    </source>
</evidence>
<keyword evidence="6 9" id="KW-0862">Zinc</keyword>
<evidence type="ECO:0000256" key="2">
    <source>
        <dbReference type="ARBA" id="ARBA00022679"/>
    </source>
</evidence>
<dbReference type="PANTHER" id="PTHR21497">
    <property type="entry name" value="UBIQUITIN LIGASE E3 ALPHA-RELATED"/>
    <property type="match status" value="1"/>
</dbReference>
<evidence type="ECO:0000256" key="7">
    <source>
        <dbReference type="ARBA" id="ARBA00046341"/>
    </source>
</evidence>
<gene>
    <name evidence="12" type="ORF">BGT96224V2_LOCUS6510</name>
</gene>
<evidence type="ECO:0000313" key="12">
    <source>
        <dbReference type="EMBL" id="SUZ13367.1"/>
    </source>
</evidence>
<feature type="domain" description="UBR-type" evidence="11">
    <location>
        <begin position="88"/>
        <end position="160"/>
    </location>
</feature>
<dbReference type="EC" id="2.3.2.27" evidence="9"/>
<organism evidence="12">
    <name type="scientific">Blumeria graminis f. sp. tritici 96224</name>
    <dbReference type="NCBI Taxonomy" id="1268274"/>
    <lineage>
        <taxon>Eukaryota</taxon>
        <taxon>Fungi</taxon>
        <taxon>Dikarya</taxon>
        <taxon>Ascomycota</taxon>
        <taxon>Pezizomycotina</taxon>
        <taxon>Leotiomycetes</taxon>
        <taxon>Erysiphales</taxon>
        <taxon>Erysiphaceae</taxon>
        <taxon>Blumeria</taxon>
    </lineage>
</organism>
<dbReference type="CDD" id="cd16482">
    <property type="entry name" value="RING-H2_UBR1-like"/>
    <property type="match status" value="1"/>
</dbReference>
<dbReference type="GO" id="GO:0008270">
    <property type="term" value="F:zinc ion binding"/>
    <property type="evidence" value="ECO:0007669"/>
    <property type="project" value="UniProtKB-UniRule"/>
</dbReference>
<dbReference type="CDD" id="cd19673">
    <property type="entry name" value="UBR-box_UBR3"/>
    <property type="match status" value="1"/>
</dbReference>
<proteinExistence type="inferred from homology"/>
<dbReference type="GO" id="GO:0071596">
    <property type="term" value="P:ubiquitin-dependent protein catabolic process via the N-end rule pathway"/>
    <property type="evidence" value="ECO:0007669"/>
    <property type="project" value="UniProtKB-UniRule"/>
</dbReference>
<dbReference type="PANTHER" id="PTHR21497:SF24">
    <property type="entry name" value="E3 UBIQUITIN-PROTEIN LIGASE UBR1"/>
    <property type="match status" value="1"/>
</dbReference>
<dbReference type="EMBL" id="UIGY01000231">
    <property type="protein sequence ID" value="SUZ13367.1"/>
    <property type="molecule type" value="Genomic_DNA"/>
</dbReference>
<keyword evidence="3 9" id="KW-0479">Metal-binding</keyword>
<dbReference type="InterPro" id="IPR042065">
    <property type="entry name" value="E3_ELL-like"/>
</dbReference>
<feature type="compositionally biased region" description="Low complexity" evidence="10">
    <location>
        <begin position="507"/>
        <end position="516"/>
    </location>
</feature>
<protein>
    <recommendedName>
        <fullName evidence="9">E3 ubiquitin-protein ligase</fullName>
        <ecNumber evidence="9">2.3.2.27</ecNumber>
    </recommendedName>
</protein>
<dbReference type="InterPro" id="IPR039164">
    <property type="entry name" value="UBR1-like"/>
</dbReference>
<feature type="compositionally biased region" description="Acidic residues" evidence="10">
    <location>
        <begin position="409"/>
        <end position="427"/>
    </location>
</feature>
<keyword evidence="4 9" id="KW-0863">Zinc-finger</keyword>
<feature type="region of interest" description="Disordered" evidence="10">
    <location>
        <begin position="402"/>
        <end position="427"/>
    </location>
</feature>
<feature type="compositionally biased region" description="Polar residues" evidence="10">
    <location>
        <begin position="465"/>
        <end position="475"/>
    </location>
</feature>
<dbReference type="GO" id="GO:0016567">
    <property type="term" value="P:protein ubiquitination"/>
    <property type="evidence" value="ECO:0007669"/>
    <property type="project" value="UniProtKB-UniRule"/>
</dbReference>
<keyword evidence="2 9" id="KW-0808">Transferase</keyword>
<dbReference type="Pfam" id="PF22960">
    <property type="entry name" value="WHD_UBR1"/>
    <property type="match status" value="1"/>
</dbReference>
<evidence type="ECO:0000256" key="6">
    <source>
        <dbReference type="ARBA" id="ARBA00022833"/>
    </source>
</evidence>
<dbReference type="InterPro" id="IPR036390">
    <property type="entry name" value="WH_DNA-bd_sf"/>
</dbReference>
<feature type="region of interest" description="Disordered" evidence="10">
    <location>
        <begin position="460"/>
        <end position="531"/>
    </location>
</feature>
<dbReference type="Gene3D" id="2.10.110.30">
    <property type="match status" value="1"/>
</dbReference>
<evidence type="ECO:0000256" key="10">
    <source>
        <dbReference type="SAM" id="MobiDB-lite"/>
    </source>
</evidence>
<dbReference type="GO" id="GO:0061630">
    <property type="term" value="F:ubiquitin protein ligase activity"/>
    <property type="evidence" value="ECO:0007669"/>
    <property type="project" value="UniProtKB-UniRule"/>
</dbReference>
<dbReference type="OrthoDB" id="26387at2759"/>
<dbReference type="InterPro" id="IPR044046">
    <property type="entry name" value="E3_ligase_UBR-like_C"/>
</dbReference>
<dbReference type="GO" id="GO:0005737">
    <property type="term" value="C:cytoplasm"/>
    <property type="evidence" value="ECO:0007669"/>
    <property type="project" value="TreeGrafter"/>
</dbReference>
<evidence type="ECO:0000256" key="8">
    <source>
        <dbReference type="PROSITE-ProRule" id="PRU00508"/>
    </source>
</evidence>
<dbReference type="SUPFAM" id="SSF46785">
    <property type="entry name" value="Winged helix' DNA-binding domain"/>
    <property type="match status" value="1"/>
</dbReference>
<comment type="similarity">
    <text evidence="7 9">Belongs to the E3 ubiquitin-protein ligase UBR1-like family.</text>
</comment>
<evidence type="ECO:0000256" key="4">
    <source>
        <dbReference type="ARBA" id="ARBA00022771"/>
    </source>
</evidence>
<name>A0A381LI86_BLUGR</name>
<comment type="pathway">
    <text evidence="9">Protein modification; protein ubiquitination.</text>
</comment>
<dbReference type="GO" id="GO:0000151">
    <property type="term" value="C:ubiquitin ligase complex"/>
    <property type="evidence" value="ECO:0007669"/>
    <property type="project" value="TreeGrafter"/>
</dbReference>
<reference evidence="12" key="1">
    <citation type="submission" date="2018-07" db="EMBL/GenBank/DDBJ databases">
        <authorList>
            <person name="Quirk P.G."/>
            <person name="Krulwich T.A."/>
        </authorList>
    </citation>
    <scope>NUCLEOTIDE SEQUENCE</scope>
    <source>
        <strain evidence="12">96224</strain>
    </source>
</reference>
<dbReference type="InterPro" id="IPR055194">
    <property type="entry name" value="UBR1-like_WH"/>
</dbReference>
<sequence length="2175" mass="247249">MMEEISTQEQQLCNFLKDLPRIHKNRYTKAAENELLQNLFWSLAGGSSDYLRLFFPEHGRPLPNTTWKLRKAQGGADGDEFTEAARGRACGHIFKSGEATYRCKTCSADETCVLCSKCYDSSDHTGHMIYIGVSLGNSGCCDCGDLEAWKIPVNCAIHALLDDDQKGKDKGKSPALPHDLIESIRMTIGRVFDYICDVISCSPEQLRLTKSKENIILDEQMSRLTSRFYGGDITEDKCEFALLLWNDEKHTVYEVRDQVARACKVSIQEGLDRAHETDDIGRSIVKYGYDLDDLLKVSDIIEQIKVTVTIRSARDTFREQMCGTIIEWLSDISGCSVGSDHDILRRVICEEMLKPWSTGSQASNATIGVRGIDDHEKEDPDEYRDYRLGLLGRQELILRTVATAANPDTESEGSEAPDPEEIENDDVDDDLDSIDIYQVENHRVPTTSGGDESRFYVEESAYDTDPQSQTAGASETDNDGDTDMRDPVDSSPMEDVETTLEGYPSLTATTPQPAARATRDRDVTPSDSDAAEVQPLISSTAYVKSSVVPRTPRMNVMQEFLSRPPRYWLETPVEFIEKDYCSAHENLWSHLRLDWMILFDLRMWKKIRIGLRDLYISTVVSIPEFKRILGLRFAGLYTTLAQLYLIADREPDHSIINISLQMLTTPSITCEIVERGNFLTNLMAILFTFLTTRQVGHPHEINPSATLAFDTGSVTNRRMYHFFMDLRYLFGSDYVRKILSAEERYTMQFLDLVKLHQGICPNLKAVGEHVEYETDAWISASLITREINRLCRQFSEAFKWNLGDDFIYISKAIRITAKAVILNSLGAERKRFSQNEIKDEVKFKRVGDYEFDTTDNLISGPQHLIVKFNFESQPISFHHALHYTLSWLIEHGKNMTRGKLIELLSFTNSDLFQKPKAMGQRLIPSQILTPEDHLLAAFDYPLRVCVWLAQMKAGMWVRNGMSLRHQMSTYRGVNQRDVSHHRDIFLLQTAMVVCPPSRVLVSIIDRYGLEYWMKGIYEQQSDGQEDNQVLDVVEDLIQLLIVIISDRTSLTNNKDEPNSHVLAMRRDIIHILCFKPLSFSDICNKLPDKFQDQEECQNILDQLTNFKPPEGLSDVGTFELKEQYLEEIDPYIAYYHKNQREESENAYKAWVAKKQGLPISEIVFEPKLAPIQSGVFSDLASFTKTGIFAQIIYYSLLYPLKAKHLTPTVPTTRIEAFLQVVLHLVLIAISEDDTTESEAPGRPMQSFVHISLTSLARSNFLRNAPNSRTIVAILEILSRREEFKACSPKISLILKKMKQKRPRAFELAFARIGVPIDRVSTALPSKDSTMKDREMKKQAALERQAKVMAQFQQQQKNFLDNQGDIDWGQEDTVVEDLEAENENSDHKTFWQHPSGTCILCQEETKDGRLYGTFALMMNSTILRQTDFNHPDFMREVTNIPINLDRSADSIRPFGVASENREKIIKLNARGDTIESERYCVGKGFPAESTITGPISVGCGHIMHYKCFTVYYGASHRRHQHQISRHHPEELLRNEFVCPLCKALGNAFLPILWSPKEEVPLCQFKLDVSFEEWLDYSVKFPTPDTSASTTSGVQNSRATEYFMEYNKQVLAAPLEARMSELLIEAWNQTTSIPTHQHLTPEDLRINPPDLVNAPITWPSNPTQSNPAISPMTELVESYRRLTDTMHRNRLPTRHIHGIHSPFSNDDSVDIVGSDTLAKILAFSVSSVEIQQRGISSSPGTTFLDVVPQQALIHLRILSETASSFISICGIRSAGDNAVTKEFNADYKVQAEQLFLRPRSRNSPNVYLLSHDIFVFLTECSLCLVPVEKMDIMQVIRLCYLAELVKVIIKLTYHSGNESFFKIWLSNLNSKSLRSRKNDDPLPSTNFQKFCLQISEWSKNMEDWTFSEMIAINQPCFSQESSYESFVRKYALAFLRKVALLLHVRHGVSLQSQSANLSKADELDRLTDVLQLPSLDQMFCIENNPTLISLVKGWISQVPPVSNKSSGLLPVSLSHPAIFELVGLPKNYDTLMEETMKRRCLTTGKDVCDPMLCLFCGVIICGQSVCCLKQGERGGRIMEIGGGQQHIEKCQKNIALFLNIRKCCVFYAHNTSGSWMVAPYINQYGEVDPGLRHSRQLFLNQKRYDALLRNVWLSHGIPSIISRKLEMDINNGGWETI</sequence>
<accession>A0A381LI86</accession>